<dbReference type="EC" id="4.2.1.17" evidence="3"/>
<dbReference type="NCBIfam" id="NF004525">
    <property type="entry name" value="PRK05870.1"/>
    <property type="match status" value="1"/>
</dbReference>
<dbReference type="PROSITE" id="PS00166">
    <property type="entry name" value="ENOYL_COA_HYDRATASE"/>
    <property type="match status" value="1"/>
</dbReference>
<evidence type="ECO:0000313" key="3">
    <source>
        <dbReference type="EMBL" id="MBK9295851.1"/>
    </source>
</evidence>
<dbReference type="InterPro" id="IPR001753">
    <property type="entry name" value="Enoyl-CoA_hydra/iso"/>
</dbReference>
<gene>
    <name evidence="3" type="ORF">IPN02_03045</name>
</gene>
<dbReference type="SUPFAM" id="SSF52096">
    <property type="entry name" value="ClpP/crotonase"/>
    <property type="match status" value="1"/>
</dbReference>
<accession>A0A936NB54</accession>
<dbReference type="Pfam" id="PF00378">
    <property type="entry name" value="ECH_1"/>
    <property type="match status" value="1"/>
</dbReference>
<dbReference type="InterPro" id="IPR018376">
    <property type="entry name" value="Enoyl-CoA_hyd/isom_CS"/>
</dbReference>
<comment type="caution">
    <text evidence="3">The sequence shown here is derived from an EMBL/GenBank/DDBJ whole genome shotgun (WGS) entry which is preliminary data.</text>
</comment>
<protein>
    <submittedName>
        <fullName evidence="3">Enoyl-CoA hydratase</fullName>
        <ecNumber evidence="3">4.2.1.17</ecNumber>
    </submittedName>
</protein>
<dbReference type="EMBL" id="JADJZA010000001">
    <property type="protein sequence ID" value="MBK9295851.1"/>
    <property type="molecule type" value="Genomic_DNA"/>
</dbReference>
<name>A0A936NB54_9ACTN</name>
<reference evidence="3 4" key="1">
    <citation type="submission" date="2020-10" db="EMBL/GenBank/DDBJ databases">
        <title>Connecting structure to function with the recovery of over 1000 high-quality activated sludge metagenome-assembled genomes encoding full-length rRNA genes using long-read sequencing.</title>
        <authorList>
            <person name="Singleton C.M."/>
            <person name="Petriglieri F."/>
            <person name="Kristensen J.M."/>
            <person name="Kirkegaard R.H."/>
            <person name="Michaelsen T.Y."/>
            <person name="Andersen M.H."/>
            <person name="Karst S.M."/>
            <person name="Dueholm M.S."/>
            <person name="Nielsen P.H."/>
            <person name="Albertsen M."/>
        </authorList>
    </citation>
    <scope>NUCLEOTIDE SEQUENCE [LARGE SCALE GENOMIC DNA]</scope>
    <source>
        <strain evidence="3">Lyne_18-Q3-R50-59_MAXAC.006</strain>
    </source>
</reference>
<proteinExistence type="inferred from homology"/>
<dbReference type="CDD" id="cd06558">
    <property type="entry name" value="crotonase-like"/>
    <property type="match status" value="1"/>
</dbReference>
<dbReference type="GO" id="GO:0004300">
    <property type="term" value="F:enoyl-CoA hydratase activity"/>
    <property type="evidence" value="ECO:0007669"/>
    <property type="project" value="UniProtKB-EC"/>
</dbReference>
<evidence type="ECO:0000256" key="2">
    <source>
        <dbReference type="RuleBase" id="RU003707"/>
    </source>
</evidence>
<sequence length="262" mass="27828">MDDTEARPLVRVERRDHVAVLTLDDPRRANAFTLAMCDQINVAVDALESDPDVSALVVTGAGPVFCAGADLSSLGDSREHGLRAIYDGFLRIARCSLPTVAAVNGAAVGAGMNLALAADVRIVSPSARFDTRFLTLGIHPGGGHSWMLRRAVGHQNASAMMLFGQVLEGEEAERRGLAYHCVEAGSLTDAAVEFAAGAGAAPRELLIRATDTLRTIDTAATHDEAVERELVTQLWSMDQGDFAERLAALSKRIRVDPPTAAD</sequence>
<dbReference type="InterPro" id="IPR029045">
    <property type="entry name" value="ClpP/crotonase-like_dom_sf"/>
</dbReference>
<comment type="similarity">
    <text evidence="1 2">Belongs to the enoyl-CoA hydratase/isomerase family.</text>
</comment>
<keyword evidence="3" id="KW-0456">Lyase</keyword>
<dbReference type="PANTHER" id="PTHR11941">
    <property type="entry name" value="ENOYL-COA HYDRATASE-RELATED"/>
    <property type="match status" value="1"/>
</dbReference>
<dbReference type="AlphaFoldDB" id="A0A936NB54"/>
<dbReference type="GO" id="GO:0006635">
    <property type="term" value="P:fatty acid beta-oxidation"/>
    <property type="evidence" value="ECO:0007669"/>
    <property type="project" value="TreeGrafter"/>
</dbReference>
<dbReference type="PANTHER" id="PTHR11941:SF54">
    <property type="entry name" value="ENOYL-COA HYDRATASE, MITOCHONDRIAL"/>
    <property type="match status" value="1"/>
</dbReference>
<evidence type="ECO:0000256" key="1">
    <source>
        <dbReference type="ARBA" id="ARBA00005254"/>
    </source>
</evidence>
<evidence type="ECO:0000313" key="4">
    <source>
        <dbReference type="Proteomes" id="UP000727993"/>
    </source>
</evidence>
<dbReference type="Proteomes" id="UP000727993">
    <property type="component" value="Unassembled WGS sequence"/>
</dbReference>
<dbReference type="Gene3D" id="3.90.226.10">
    <property type="entry name" value="2-enoyl-CoA Hydratase, Chain A, domain 1"/>
    <property type="match status" value="1"/>
</dbReference>
<organism evidence="3 4">
    <name type="scientific">Candidatus Neomicrothrix subdominans</name>
    <dbReference type="NCBI Taxonomy" id="2954438"/>
    <lineage>
        <taxon>Bacteria</taxon>
        <taxon>Bacillati</taxon>
        <taxon>Actinomycetota</taxon>
        <taxon>Acidimicrobiia</taxon>
        <taxon>Acidimicrobiales</taxon>
        <taxon>Microthrixaceae</taxon>
        <taxon>Candidatus Neomicrothrix</taxon>
    </lineage>
</organism>